<protein>
    <recommendedName>
        <fullName evidence="1">Toprim domain-containing protein</fullName>
    </recommendedName>
</protein>
<proteinExistence type="predicted"/>
<dbReference type="AlphaFoldDB" id="A0A1W6BVH0"/>
<dbReference type="eggNOG" id="COG4643">
    <property type="taxonomic scope" value="Bacteria"/>
</dbReference>
<dbReference type="STRING" id="1121267.CCUN_0454"/>
<reference evidence="2 3" key="1">
    <citation type="submission" date="2017-04" db="EMBL/GenBank/DDBJ databases">
        <title>Complete genome sequence of the Campylobacter cuniculorum type strain LMG24588.</title>
        <authorList>
            <person name="Miller W.G."/>
            <person name="Yee E."/>
            <person name="Revez J."/>
            <person name="Bono J.L."/>
            <person name="Rossi M."/>
        </authorList>
    </citation>
    <scope>NUCLEOTIDE SEQUENCE [LARGE SCALE GENOMIC DNA]</scope>
    <source>
        <strain evidence="2 3">LMG 24588</strain>
    </source>
</reference>
<dbReference type="RefSeq" id="WP_027306088.1">
    <property type="nucleotide sequence ID" value="NZ_CP020867.1"/>
</dbReference>
<feature type="domain" description="Toprim" evidence="1">
    <location>
        <begin position="268"/>
        <end position="350"/>
    </location>
</feature>
<dbReference type="InterPro" id="IPR043764">
    <property type="entry name" value="DUF5710"/>
</dbReference>
<dbReference type="Pfam" id="PF18974">
    <property type="entry name" value="DUF5710"/>
    <property type="match status" value="1"/>
</dbReference>
<gene>
    <name evidence="2" type="ORF">CCUN_0454</name>
</gene>
<organism evidence="2 3">
    <name type="scientific">Campylobacter cuniculorum DSM 23162 = LMG 24588</name>
    <dbReference type="NCBI Taxonomy" id="1121267"/>
    <lineage>
        <taxon>Bacteria</taxon>
        <taxon>Pseudomonadati</taxon>
        <taxon>Campylobacterota</taxon>
        <taxon>Epsilonproteobacteria</taxon>
        <taxon>Campylobacterales</taxon>
        <taxon>Campylobacteraceae</taxon>
        <taxon>Campylobacter</taxon>
    </lineage>
</organism>
<dbReference type="Pfam" id="PF13362">
    <property type="entry name" value="Toprim_3"/>
    <property type="match status" value="1"/>
</dbReference>
<dbReference type="InterPro" id="IPR034154">
    <property type="entry name" value="TOPRIM_DnaG/twinkle"/>
</dbReference>
<dbReference type="InterPro" id="IPR006171">
    <property type="entry name" value="TOPRIM_dom"/>
</dbReference>
<name>A0A1W6BVH0_9BACT</name>
<sequence length="402" mass="46792">MPRQRQYLNVPYEERQEAKNLGAIWDAKEKKFFAPFYLEQDLFKKWSIENQKKQNVYQKIDTNEALAQFKTALETQGFLIDTPIMNGKIQRCKIIGDRGNEKSGAYVGFLDEYPAGFIQNHKTGFKENWKFTLERNEKTFKNNHSLNIKHSFQTKQEQKELERLNIQKKTALKLEKEWIESKDATKEHKYLISKGLNTAYDLKVDRFNNLLIPLRDENNKLWSLQRISENGNKIIGVIKTQEEKEQGIEYSARKKGCFYTQIPLEKQDEFLICEGFATAMTIQLATQKPTIVAIDAGNLINVAQALNQKFPKTKITIFADNDLKQELQNKRNVGLESAKAVKDLIKEVSIIIPNIDIEEAKRGMSDFNDLYQAYGIQRIKEQIFNDLKKTQEHKNNKADLEI</sequence>
<dbReference type="SMART" id="SM00493">
    <property type="entry name" value="TOPRIM"/>
    <property type="match status" value="1"/>
</dbReference>
<dbReference type="OrthoDB" id="9792687at2"/>
<dbReference type="EMBL" id="CP020867">
    <property type="protein sequence ID" value="ARJ56099.1"/>
    <property type="molecule type" value="Genomic_DNA"/>
</dbReference>
<accession>A0A1W6BVH0</accession>
<evidence type="ECO:0000259" key="1">
    <source>
        <dbReference type="SMART" id="SM00493"/>
    </source>
</evidence>
<dbReference type="CDD" id="cd01029">
    <property type="entry name" value="TOPRIM_primases"/>
    <property type="match status" value="1"/>
</dbReference>
<evidence type="ECO:0000313" key="3">
    <source>
        <dbReference type="Proteomes" id="UP000192902"/>
    </source>
</evidence>
<dbReference type="Gene3D" id="3.40.1360.10">
    <property type="match status" value="1"/>
</dbReference>
<dbReference type="KEGG" id="ccun:CCUN_0454"/>
<evidence type="ECO:0000313" key="2">
    <source>
        <dbReference type="EMBL" id="ARJ56099.1"/>
    </source>
</evidence>
<dbReference type="Proteomes" id="UP000192902">
    <property type="component" value="Chromosome"/>
</dbReference>